<feature type="transmembrane region" description="Helical" evidence="7">
    <location>
        <begin position="337"/>
        <end position="355"/>
    </location>
</feature>
<dbReference type="EMBL" id="QWKX01000022">
    <property type="protein sequence ID" value="RIH77759.1"/>
    <property type="molecule type" value="Genomic_DNA"/>
</dbReference>
<comment type="subcellular location">
    <subcellularLocation>
        <location evidence="1">Endomembrane system</location>
        <topology evidence="1">Multi-pass membrane protein</topology>
    </subcellularLocation>
</comment>
<gene>
    <name evidence="8" type="ORF">Mcate_01138</name>
</gene>
<evidence type="ECO:0000256" key="2">
    <source>
        <dbReference type="ARBA" id="ARBA00008335"/>
    </source>
</evidence>
<keyword evidence="3" id="KW-0813">Transport</keyword>
<dbReference type="InterPro" id="IPR011701">
    <property type="entry name" value="MFS"/>
</dbReference>
<reference evidence="8 9" key="1">
    <citation type="submission" date="2018-08" db="EMBL/GenBank/DDBJ databases">
        <title>Meiothermus cateniformans JCM 15151 genome sequencing project.</title>
        <authorList>
            <person name="Da Costa M.S."/>
            <person name="Albuquerque L."/>
            <person name="Raposo P."/>
            <person name="Froufe H.J.C."/>
            <person name="Barroso C.S."/>
            <person name="Egas C."/>
        </authorList>
    </citation>
    <scope>NUCLEOTIDE SEQUENCE [LARGE SCALE GENOMIC DNA]</scope>
    <source>
        <strain evidence="8 9">JCM 15151</strain>
    </source>
</reference>
<evidence type="ECO:0000256" key="1">
    <source>
        <dbReference type="ARBA" id="ARBA00004127"/>
    </source>
</evidence>
<dbReference type="InterPro" id="IPR051788">
    <property type="entry name" value="MFS_Transporter"/>
</dbReference>
<feature type="transmembrane region" description="Helical" evidence="7">
    <location>
        <begin position="131"/>
        <end position="151"/>
    </location>
</feature>
<keyword evidence="5 7" id="KW-1133">Transmembrane helix</keyword>
<dbReference type="PANTHER" id="PTHR23514">
    <property type="entry name" value="BYPASS OF STOP CODON PROTEIN 6"/>
    <property type="match status" value="1"/>
</dbReference>
<dbReference type="InterPro" id="IPR036259">
    <property type="entry name" value="MFS_trans_sf"/>
</dbReference>
<evidence type="ECO:0000256" key="7">
    <source>
        <dbReference type="SAM" id="Phobius"/>
    </source>
</evidence>
<comment type="similarity">
    <text evidence="2">Belongs to the major facilitator superfamily.</text>
</comment>
<dbReference type="Gene3D" id="1.20.1250.20">
    <property type="entry name" value="MFS general substrate transporter like domains"/>
    <property type="match status" value="1"/>
</dbReference>
<feature type="transmembrane region" description="Helical" evidence="7">
    <location>
        <begin position="229"/>
        <end position="248"/>
    </location>
</feature>
<feature type="transmembrane region" description="Helical" evidence="7">
    <location>
        <begin position="157"/>
        <end position="174"/>
    </location>
</feature>
<dbReference type="SUPFAM" id="SSF103473">
    <property type="entry name" value="MFS general substrate transporter"/>
    <property type="match status" value="1"/>
</dbReference>
<dbReference type="GO" id="GO:0012505">
    <property type="term" value="C:endomembrane system"/>
    <property type="evidence" value="ECO:0007669"/>
    <property type="project" value="UniProtKB-SubCell"/>
</dbReference>
<evidence type="ECO:0000256" key="5">
    <source>
        <dbReference type="ARBA" id="ARBA00022989"/>
    </source>
</evidence>
<keyword evidence="6 7" id="KW-0472">Membrane</keyword>
<comment type="caution">
    <text evidence="8">The sequence shown here is derived from an EMBL/GenBank/DDBJ whole genome shotgun (WGS) entry which is preliminary data.</text>
</comment>
<evidence type="ECO:0000256" key="3">
    <source>
        <dbReference type="ARBA" id="ARBA00022448"/>
    </source>
</evidence>
<dbReference type="Proteomes" id="UP000266089">
    <property type="component" value="Unassembled WGS sequence"/>
</dbReference>
<dbReference type="OrthoDB" id="31656at2"/>
<dbReference type="AlphaFoldDB" id="A0A399E342"/>
<dbReference type="RefSeq" id="WP_119361590.1">
    <property type="nucleotide sequence ID" value="NZ_JBHSXZ010000022.1"/>
</dbReference>
<feature type="transmembrane region" description="Helical" evidence="7">
    <location>
        <begin position="12"/>
        <end position="35"/>
    </location>
</feature>
<dbReference type="PANTHER" id="PTHR23514:SF3">
    <property type="entry name" value="BYPASS OF STOP CODON PROTEIN 6"/>
    <property type="match status" value="1"/>
</dbReference>
<sequence>MNPVDKTQRLRLTWGSALGLFMTGAIGAAVGAAIPQWQAQFAVGPELAWYFNLFFVGALLGIFLSSRMRRRHPWLALALLVEGLGLLLMALTPQMSGVFGAALLLGLGVAVVNFHCNALPLELYPKGQLVVLYRVNTAFGVGAVLAPLLLVGLGWRVGYAVLALVALAAAGLLWKAPAARARPQAEATRTPSGLLPFVLLAAVSYVAVELVVSSFSGLYLRHLGYDPRWVGVLLSLYWVSLTLGRWLLADFVAANPLARLVGLHLAALLVVGCYFVPPLAWVFPLVGFWVAPTFPTLYAFTEKHIGYGGLAFLFYAAAVGSNLIPAGFALLPRETLATGMLLVVAWMAGMTYLLWRKSEAEGPALRS</sequence>
<dbReference type="Pfam" id="PF07690">
    <property type="entry name" value="MFS_1"/>
    <property type="match status" value="1"/>
</dbReference>
<feature type="transmembrane region" description="Helical" evidence="7">
    <location>
        <begin position="312"/>
        <end position="331"/>
    </location>
</feature>
<accession>A0A399E342</accession>
<evidence type="ECO:0000256" key="6">
    <source>
        <dbReference type="ARBA" id="ARBA00023136"/>
    </source>
</evidence>
<feature type="transmembrane region" description="Helical" evidence="7">
    <location>
        <begin position="194"/>
        <end position="217"/>
    </location>
</feature>
<dbReference type="GO" id="GO:0022857">
    <property type="term" value="F:transmembrane transporter activity"/>
    <property type="evidence" value="ECO:0007669"/>
    <property type="project" value="InterPro"/>
</dbReference>
<feature type="transmembrane region" description="Helical" evidence="7">
    <location>
        <begin position="98"/>
        <end position="119"/>
    </location>
</feature>
<keyword evidence="4 7" id="KW-0812">Transmembrane</keyword>
<evidence type="ECO:0000256" key="4">
    <source>
        <dbReference type="ARBA" id="ARBA00022692"/>
    </source>
</evidence>
<dbReference type="GO" id="GO:0016020">
    <property type="term" value="C:membrane"/>
    <property type="evidence" value="ECO:0007669"/>
    <property type="project" value="TreeGrafter"/>
</dbReference>
<proteinExistence type="inferred from homology"/>
<protein>
    <submittedName>
        <fullName evidence="8">Major Facilitator Superfamily protein</fullName>
    </submittedName>
</protein>
<feature type="transmembrane region" description="Helical" evidence="7">
    <location>
        <begin position="73"/>
        <end position="92"/>
    </location>
</feature>
<name>A0A399E342_9DEIN</name>
<evidence type="ECO:0000313" key="9">
    <source>
        <dbReference type="Proteomes" id="UP000266089"/>
    </source>
</evidence>
<feature type="transmembrane region" description="Helical" evidence="7">
    <location>
        <begin position="260"/>
        <end position="277"/>
    </location>
</feature>
<feature type="transmembrane region" description="Helical" evidence="7">
    <location>
        <begin position="47"/>
        <end position="66"/>
    </location>
</feature>
<evidence type="ECO:0000313" key="8">
    <source>
        <dbReference type="EMBL" id="RIH77759.1"/>
    </source>
</evidence>
<organism evidence="8 9">
    <name type="scientific">Meiothermus taiwanensis</name>
    <dbReference type="NCBI Taxonomy" id="172827"/>
    <lineage>
        <taxon>Bacteria</taxon>
        <taxon>Thermotogati</taxon>
        <taxon>Deinococcota</taxon>
        <taxon>Deinococci</taxon>
        <taxon>Thermales</taxon>
        <taxon>Thermaceae</taxon>
        <taxon>Meiothermus</taxon>
    </lineage>
</organism>